<evidence type="ECO:0000313" key="11">
    <source>
        <dbReference type="EMBL" id="KEG20152.1"/>
    </source>
</evidence>
<sequence length="250" mass="28143">MDFSFLCLDDLTQMPVAGCLGTSGINQTYLDTLLDGFKNTAVLSISSLILAVFIGVIIGTVRTLPNTSVINNTFRAIGGIWIEIMRNIPLLVQVFLWYFVVPKIYPPAMNFSPIILITCALGFFTSARIAEQVRSGIESIPSGQRYATMAMGFTTYQSYRYIMIPRAIRTILPPLTSEAMGIVKNSSIAFAVSIHELMQFQYQTIEEVSHVYENYMLVTILYIIISLFIFVMMAIMEKMLKIPNLKTQER</sequence>
<evidence type="ECO:0000256" key="1">
    <source>
        <dbReference type="ARBA" id="ARBA00004429"/>
    </source>
</evidence>
<proteinExistence type="inferred from homology"/>
<comment type="subcellular location">
    <subcellularLocation>
        <location evidence="1">Cell inner membrane</location>
        <topology evidence="1">Multi-pass membrane protein</topology>
    </subcellularLocation>
    <subcellularLocation>
        <location evidence="8">Cell membrane</location>
        <topology evidence="8">Multi-pass membrane protein</topology>
    </subcellularLocation>
</comment>
<dbReference type="NCBIfam" id="TIGR01726">
    <property type="entry name" value="HEQRo_perm_3TM"/>
    <property type="match status" value="1"/>
</dbReference>
<dbReference type="CDD" id="cd06261">
    <property type="entry name" value="TM_PBP2"/>
    <property type="match status" value="1"/>
</dbReference>
<dbReference type="InterPro" id="IPR043429">
    <property type="entry name" value="ArtM/GltK/GlnP/TcyL/YhdX-like"/>
</dbReference>
<dbReference type="PANTHER" id="PTHR30614:SF42">
    <property type="entry name" value="GLUTAMATE_ASPARTATE IMPORT PERMEASE PROTEIN GLTJ"/>
    <property type="match status" value="1"/>
</dbReference>
<evidence type="ECO:0000259" key="9">
    <source>
        <dbReference type="PROSITE" id="PS50928"/>
    </source>
</evidence>
<dbReference type="InterPro" id="IPR010065">
    <property type="entry name" value="AA_ABC_transptr_permease_3TM"/>
</dbReference>
<keyword evidence="6 8" id="KW-1133">Transmembrane helix</keyword>
<dbReference type="Proteomes" id="UP000031740">
    <property type="component" value="Unassembled WGS sequence"/>
</dbReference>
<evidence type="ECO:0000256" key="5">
    <source>
        <dbReference type="ARBA" id="ARBA00022692"/>
    </source>
</evidence>
<dbReference type="Gene3D" id="1.10.3720.10">
    <property type="entry name" value="MetI-like"/>
    <property type="match status" value="1"/>
</dbReference>
<keyword evidence="5 8" id="KW-0812">Transmembrane</keyword>
<feature type="transmembrane region" description="Helical" evidence="8">
    <location>
        <begin position="111"/>
        <end position="130"/>
    </location>
</feature>
<keyword evidence="3 8" id="KW-0813">Transport</keyword>
<dbReference type="PANTHER" id="PTHR30614">
    <property type="entry name" value="MEMBRANE COMPONENT OF AMINO ACID ABC TRANSPORTER"/>
    <property type="match status" value="1"/>
</dbReference>
<reference evidence="10 12" key="1">
    <citation type="submission" date="2013-04" db="EMBL/GenBank/DDBJ databases">
        <title>The Genome Sequence of Bartonella bacilliformis Ver097.</title>
        <authorList>
            <consortium name="The Broad Institute Genomics Platform"/>
            <consortium name="The Broad Institute Genome Sequencing Center for Infectious Disease"/>
            <person name="Feldgarden M."/>
            <person name="Kirby J."/>
            <person name="Birtles R."/>
            <person name="Dasch G."/>
            <person name="Hendrix L."/>
            <person name="Koehler J."/>
            <person name="Walker B."/>
            <person name="Young S.K."/>
            <person name="Zeng Q."/>
            <person name="Gargeya S."/>
            <person name="Fitzgerald M."/>
            <person name="Haas B."/>
            <person name="Abouelleil A."/>
            <person name="Allen A.W."/>
            <person name="Alvarado L."/>
            <person name="Arachchi H.M."/>
            <person name="Berlin A.M."/>
            <person name="Chapman S.B."/>
            <person name="Gainer-Dewar J."/>
            <person name="Goldberg J."/>
            <person name="Griggs A."/>
            <person name="Gujja S."/>
            <person name="Hansen M."/>
            <person name="Howarth C."/>
            <person name="Imamovic A."/>
            <person name="Ireland A."/>
            <person name="Larimer J."/>
            <person name="McCowan C."/>
            <person name="Murphy C."/>
            <person name="Pearson M."/>
            <person name="Poon T.W."/>
            <person name="Priest M."/>
            <person name="Roberts A."/>
            <person name="Saif S."/>
            <person name="Shea T."/>
            <person name="Sisk P."/>
            <person name="Sykes S."/>
            <person name="Wortman J."/>
            <person name="Nusbaum C."/>
            <person name="Birren B."/>
        </authorList>
    </citation>
    <scope>NUCLEOTIDE SEQUENCE [LARGE SCALE GENOMIC DNA]</scope>
    <source>
        <strain evidence="10 12">Ver097</strain>
    </source>
</reference>
<dbReference type="Pfam" id="PF00528">
    <property type="entry name" value="BPD_transp_1"/>
    <property type="match status" value="1"/>
</dbReference>
<dbReference type="GO" id="GO:0043190">
    <property type="term" value="C:ATP-binding cassette (ABC) transporter complex"/>
    <property type="evidence" value="ECO:0007669"/>
    <property type="project" value="InterPro"/>
</dbReference>
<keyword evidence="7 8" id="KW-0472">Membrane</keyword>
<evidence type="ECO:0000256" key="7">
    <source>
        <dbReference type="ARBA" id="ARBA00023136"/>
    </source>
</evidence>
<dbReference type="RefSeq" id="WP_041849490.1">
    <property type="nucleotide sequence ID" value="NZ_KL503803.1"/>
</dbReference>
<dbReference type="SUPFAM" id="SSF161098">
    <property type="entry name" value="MetI-like"/>
    <property type="match status" value="1"/>
</dbReference>
<evidence type="ECO:0000256" key="6">
    <source>
        <dbReference type="ARBA" id="ARBA00022989"/>
    </source>
</evidence>
<keyword evidence="4" id="KW-1003">Cell membrane</keyword>
<dbReference type="InterPro" id="IPR035906">
    <property type="entry name" value="MetI-like_sf"/>
</dbReference>
<comment type="caution">
    <text evidence="10">The sequence shown here is derived from an EMBL/GenBank/DDBJ whole genome shotgun (WGS) entry which is preliminary data.</text>
</comment>
<comment type="similarity">
    <text evidence="2">Belongs to the binding-protein-dependent transport system permease family. HisMQ subfamily.</text>
</comment>
<name>A0A072R1P4_BARBA</name>
<evidence type="ECO:0000256" key="3">
    <source>
        <dbReference type="ARBA" id="ARBA00022448"/>
    </source>
</evidence>
<protein>
    <recommendedName>
        <fullName evidence="9">ABC transmembrane type-1 domain-containing protein</fullName>
    </recommendedName>
</protein>
<evidence type="ECO:0000313" key="10">
    <source>
        <dbReference type="EMBL" id="KEG19561.1"/>
    </source>
</evidence>
<dbReference type="PATRIC" id="fig|1293911.3.peg.788"/>
<accession>A0A072R1P4</accession>
<gene>
    <name evidence="11" type="ORF">H710_00758</name>
    <name evidence="10" type="ORF">H710_00769</name>
</gene>
<dbReference type="InterPro" id="IPR000515">
    <property type="entry name" value="MetI-like"/>
</dbReference>
<dbReference type="GO" id="GO:0006865">
    <property type="term" value="P:amino acid transport"/>
    <property type="evidence" value="ECO:0007669"/>
    <property type="project" value="TreeGrafter"/>
</dbReference>
<feature type="transmembrane region" description="Helical" evidence="8">
    <location>
        <begin position="41"/>
        <end position="64"/>
    </location>
</feature>
<dbReference type="EMBL" id="ASIV01000004">
    <property type="protein sequence ID" value="KEG20152.1"/>
    <property type="molecule type" value="Genomic_DNA"/>
</dbReference>
<feature type="transmembrane region" description="Helical" evidence="8">
    <location>
        <begin position="76"/>
        <end position="99"/>
    </location>
</feature>
<dbReference type="GO" id="GO:0022857">
    <property type="term" value="F:transmembrane transporter activity"/>
    <property type="evidence" value="ECO:0007669"/>
    <property type="project" value="InterPro"/>
</dbReference>
<dbReference type="AlphaFoldDB" id="A0A072R1P4"/>
<organism evidence="10 12">
    <name type="scientific">Bartonella bacilliformis Ver097</name>
    <dbReference type="NCBI Taxonomy" id="1293911"/>
    <lineage>
        <taxon>Bacteria</taxon>
        <taxon>Pseudomonadati</taxon>
        <taxon>Pseudomonadota</taxon>
        <taxon>Alphaproteobacteria</taxon>
        <taxon>Hyphomicrobiales</taxon>
        <taxon>Bartonellaceae</taxon>
        <taxon>Bartonella</taxon>
    </lineage>
</organism>
<feature type="domain" description="ABC transmembrane type-1" evidence="9">
    <location>
        <begin position="37"/>
        <end position="233"/>
    </location>
</feature>
<dbReference type="EMBL" id="ASIV01000005">
    <property type="protein sequence ID" value="KEG19561.1"/>
    <property type="molecule type" value="Genomic_DNA"/>
</dbReference>
<dbReference type="PROSITE" id="PS50928">
    <property type="entry name" value="ABC_TM1"/>
    <property type="match status" value="1"/>
</dbReference>
<evidence type="ECO:0000256" key="4">
    <source>
        <dbReference type="ARBA" id="ARBA00022475"/>
    </source>
</evidence>
<dbReference type="HOGENOM" id="CLU_019602_1_3_5"/>
<feature type="transmembrane region" description="Helical" evidence="8">
    <location>
        <begin position="215"/>
        <end position="236"/>
    </location>
</feature>
<evidence type="ECO:0000256" key="8">
    <source>
        <dbReference type="RuleBase" id="RU363032"/>
    </source>
</evidence>
<evidence type="ECO:0000256" key="2">
    <source>
        <dbReference type="ARBA" id="ARBA00010072"/>
    </source>
</evidence>
<evidence type="ECO:0000313" key="12">
    <source>
        <dbReference type="Proteomes" id="UP000031740"/>
    </source>
</evidence>
<dbReference type="STRING" id="1293911.H710_00758"/>